<evidence type="ECO:0000313" key="8">
    <source>
        <dbReference type="EMBL" id="RJF81788.1"/>
    </source>
</evidence>
<dbReference type="GO" id="GO:0006950">
    <property type="term" value="P:response to stress"/>
    <property type="evidence" value="ECO:0007669"/>
    <property type="project" value="UniProtKB-ARBA"/>
</dbReference>
<dbReference type="InterPro" id="IPR036249">
    <property type="entry name" value="Thioredoxin-like_sf"/>
</dbReference>
<comment type="caution">
    <text evidence="8">The sequence shown here is derived from an EMBL/GenBank/DDBJ whole genome shotgun (WGS) entry which is preliminary data.</text>
</comment>
<dbReference type="InterPro" id="IPR017937">
    <property type="entry name" value="Thioredoxin_CS"/>
</dbReference>
<dbReference type="SUPFAM" id="SSF52833">
    <property type="entry name" value="Thioredoxin-like"/>
    <property type="match status" value="1"/>
</dbReference>
<dbReference type="GO" id="GO:0005829">
    <property type="term" value="C:cytosol"/>
    <property type="evidence" value="ECO:0007669"/>
    <property type="project" value="TreeGrafter"/>
</dbReference>
<dbReference type="PANTHER" id="PTHR45663">
    <property type="entry name" value="GEO12009P1"/>
    <property type="match status" value="1"/>
</dbReference>
<dbReference type="GO" id="GO:0045454">
    <property type="term" value="P:cell redox homeostasis"/>
    <property type="evidence" value="ECO:0007669"/>
    <property type="project" value="TreeGrafter"/>
</dbReference>
<sequence>MFSIPPAKAPKPAAASAAAPAPAGASDVVKDSTDRDFMVDVIEASRDVPVIVDFWAPWCGPCKQLGPIIEKLVRAAKGAVRLVKIDTDQHPMIASQLRVQSIPAVYAFFQGRPVDGFMGAKPESELKAFIEKLVKLAKASGAGSPDDILEEAFAQAKGMMEAGDLQGALDLYGEILHAEPENAQAYAGMVRCLIAAKDLENAKAMLDQAPESMAKDKELANVRAALEVAEQAANAGPIPELLEKVAHDANDHASRFDLAMALFAAGKREAAVEELLQIVRRDRTWNEDAARKQLVKFFEAFGPTDPLTVQTRRKLSTILFS</sequence>
<feature type="region of interest" description="Disordered" evidence="6">
    <location>
        <begin position="1"/>
        <end position="28"/>
    </location>
</feature>
<evidence type="ECO:0000256" key="2">
    <source>
        <dbReference type="ARBA" id="ARBA00022448"/>
    </source>
</evidence>
<dbReference type="PROSITE" id="PS00194">
    <property type="entry name" value="THIOREDOXIN_1"/>
    <property type="match status" value="1"/>
</dbReference>
<dbReference type="Pfam" id="PF00085">
    <property type="entry name" value="Thioredoxin"/>
    <property type="match status" value="1"/>
</dbReference>
<evidence type="ECO:0000256" key="3">
    <source>
        <dbReference type="ARBA" id="ARBA00022982"/>
    </source>
</evidence>
<keyword evidence="9" id="KW-1185">Reference proteome</keyword>
<evidence type="ECO:0000313" key="9">
    <source>
        <dbReference type="Proteomes" id="UP000283458"/>
    </source>
</evidence>
<dbReference type="PROSITE" id="PS51352">
    <property type="entry name" value="THIOREDOXIN_2"/>
    <property type="match status" value="1"/>
</dbReference>
<proteinExistence type="inferred from homology"/>
<dbReference type="SUPFAM" id="SSF48452">
    <property type="entry name" value="TPR-like"/>
    <property type="match status" value="1"/>
</dbReference>
<keyword evidence="3" id="KW-0249">Electron transport</keyword>
<evidence type="ECO:0000256" key="4">
    <source>
        <dbReference type="ARBA" id="ARBA00023157"/>
    </source>
</evidence>
<dbReference type="InterPro" id="IPR013766">
    <property type="entry name" value="Thioredoxin_domain"/>
</dbReference>
<dbReference type="OrthoDB" id="9790390at2"/>
<organism evidence="8 9">
    <name type="scientific">Azospirillum cavernae</name>
    <dbReference type="NCBI Taxonomy" id="2320860"/>
    <lineage>
        <taxon>Bacteria</taxon>
        <taxon>Pseudomonadati</taxon>
        <taxon>Pseudomonadota</taxon>
        <taxon>Alphaproteobacteria</taxon>
        <taxon>Rhodospirillales</taxon>
        <taxon>Azospirillaceae</taxon>
        <taxon>Azospirillum</taxon>
    </lineage>
</organism>
<dbReference type="Pfam" id="PF14559">
    <property type="entry name" value="TPR_19"/>
    <property type="match status" value="1"/>
</dbReference>
<evidence type="ECO:0000256" key="6">
    <source>
        <dbReference type="SAM" id="MobiDB-lite"/>
    </source>
</evidence>
<dbReference type="GO" id="GO:0015035">
    <property type="term" value="F:protein-disulfide reductase activity"/>
    <property type="evidence" value="ECO:0007669"/>
    <property type="project" value="UniProtKB-ARBA"/>
</dbReference>
<dbReference type="AlphaFoldDB" id="A0A418VX92"/>
<evidence type="ECO:0000256" key="5">
    <source>
        <dbReference type="ARBA" id="ARBA00023284"/>
    </source>
</evidence>
<keyword evidence="2" id="KW-0813">Transport</keyword>
<evidence type="ECO:0000259" key="7">
    <source>
        <dbReference type="PROSITE" id="PS51352"/>
    </source>
</evidence>
<gene>
    <name evidence="8" type="ORF">D3877_16910</name>
</gene>
<dbReference type="Gene3D" id="1.25.40.10">
    <property type="entry name" value="Tetratricopeptide repeat domain"/>
    <property type="match status" value="2"/>
</dbReference>
<keyword evidence="5" id="KW-0676">Redox-active center</keyword>
<dbReference type="Gene3D" id="3.40.30.10">
    <property type="entry name" value="Glutaredoxin"/>
    <property type="match status" value="1"/>
</dbReference>
<dbReference type="CDD" id="cd02956">
    <property type="entry name" value="ybbN"/>
    <property type="match status" value="1"/>
</dbReference>
<evidence type="ECO:0000256" key="1">
    <source>
        <dbReference type="ARBA" id="ARBA00008987"/>
    </source>
</evidence>
<accession>A0A418VX92</accession>
<dbReference type="Proteomes" id="UP000283458">
    <property type="component" value="Unassembled WGS sequence"/>
</dbReference>
<dbReference type="InterPro" id="IPR011990">
    <property type="entry name" value="TPR-like_helical_dom_sf"/>
</dbReference>
<dbReference type="PANTHER" id="PTHR45663:SF11">
    <property type="entry name" value="GEO12009P1"/>
    <property type="match status" value="1"/>
</dbReference>
<comment type="similarity">
    <text evidence="1">Belongs to the thioredoxin family.</text>
</comment>
<reference evidence="8 9" key="1">
    <citation type="submission" date="2018-09" db="EMBL/GenBank/DDBJ databases">
        <authorList>
            <person name="Zhu H."/>
        </authorList>
    </citation>
    <scope>NUCLEOTIDE SEQUENCE [LARGE SCALE GENOMIC DNA]</scope>
    <source>
        <strain evidence="8 9">K2W22B-5</strain>
    </source>
</reference>
<dbReference type="EMBL" id="QYUL01000002">
    <property type="protein sequence ID" value="RJF81788.1"/>
    <property type="molecule type" value="Genomic_DNA"/>
</dbReference>
<protein>
    <submittedName>
        <fullName evidence="8">Co-chaperone YbbN</fullName>
    </submittedName>
</protein>
<name>A0A418VX92_9PROT</name>
<keyword evidence="4" id="KW-1015">Disulfide bond</keyword>
<dbReference type="FunFam" id="3.40.30.10:FF:000001">
    <property type="entry name" value="Thioredoxin"/>
    <property type="match status" value="1"/>
</dbReference>
<dbReference type="Pfam" id="PF14561">
    <property type="entry name" value="TPR_20"/>
    <property type="match status" value="1"/>
</dbReference>
<dbReference type="RefSeq" id="WP_119831877.1">
    <property type="nucleotide sequence ID" value="NZ_QYUL01000002.1"/>
</dbReference>
<feature type="compositionally biased region" description="Low complexity" evidence="6">
    <location>
        <begin position="10"/>
        <end position="26"/>
    </location>
</feature>
<feature type="domain" description="Thioredoxin" evidence="7">
    <location>
        <begin position="7"/>
        <end position="135"/>
    </location>
</feature>